<accession>A0A9P1J1X5</accession>
<keyword evidence="1" id="KW-1133">Transmembrane helix</keyword>
<comment type="caution">
    <text evidence="2">The sequence shown here is derived from an EMBL/GenBank/DDBJ whole genome shotgun (WGS) entry which is preliminary data.</text>
</comment>
<dbReference type="Proteomes" id="UP001152747">
    <property type="component" value="Unassembled WGS sequence"/>
</dbReference>
<protein>
    <submittedName>
        <fullName evidence="2">Uncharacterized protein</fullName>
    </submittedName>
</protein>
<keyword evidence="1" id="KW-0472">Membrane</keyword>
<evidence type="ECO:0000256" key="1">
    <source>
        <dbReference type="SAM" id="Phobius"/>
    </source>
</evidence>
<keyword evidence="1" id="KW-0812">Transmembrane</keyword>
<keyword evidence="3" id="KW-1185">Reference proteome</keyword>
<gene>
    <name evidence="2" type="ORF">CAMP_LOCUS17787</name>
</gene>
<evidence type="ECO:0000313" key="2">
    <source>
        <dbReference type="EMBL" id="CAI5455150.1"/>
    </source>
</evidence>
<proteinExistence type="predicted"/>
<evidence type="ECO:0000313" key="3">
    <source>
        <dbReference type="Proteomes" id="UP001152747"/>
    </source>
</evidence>
<sequence length="225" mass="26200">MQKTSKVFEDDSDALPMLTDEEAENRYSTQYRKRMEMFESAKEETVITSSNIQNTVLSPVQMDNKFLACSTPISEDVQDLSMFSRVKAQQAKENIMLRETLLAAQKAKNDFLKTPPAMKKMRNMCNNKMIDNQIVVSQCGVKDKKEYIDTVPQVHDISMSNEIFSPLMRRKMNQAKFDEKQAADAKKRTNFWETYLTSIIVGFLVFYIFNNYIPLDIYWFIGEDQ</sequence>
<feature type="transmembrane region" description="Helical" evidence="1">
    <location>
        <begin position="190"/>
        <end position="209"/>
    </location>
</feature>
<organism evidence="2 3">
    <name type="scientific">Caenorhabditis angaria</name>
    <dbReference type="NCBI Taxonomy" id="860376"/>
    <lineage>
        <taxon>Eukaryota</taxon>
        <taxon>Metazoa</taxon>
        <taxon>Ecdysozoa</taxon>
        <taxon>Nematoda</taxon>
        <taxon>Chromadorea</taxon>
        <taxon>Rhabditida</taxon>
        <taxon>Rhabditina</taxon>
        <taxon>Rhabditomorpha</taxon>
        <taxon>Rhabditoidea</taxon>
        <taxon>Rhabditidae</taxon>
        <taxon>Peloderinae</taxon>
        <taxon>Caenorhabditis</taxon>
    </lineage>
</organism>
<dbReference type="EMBL" id="CANHGI010000006">
    <property type="protein sequence ID" value="CAI5455150.1"/>
    <property type="molecule type" value="Genomic_DNA"/>
</dbReference>
<reference evidence="2" key="1">
    <citation type="submission" date="2022-11" db="EMBL/GenBank/DDBJ databases">
        <authorList>
            <person name="Kikuchi T."/>
        </authorList>
    </citation>
    <scope>NUCLEOTIDE SEQUENCE</scope>
    <source>
        <strain evidence="2">PS1010</strain>
    </source>
</reference>
<name>A0A9P1J1X5_9PELO</name>
<dbReference type="AlphaFoldDB" id="A0A9P1J1X5"/>